<feature type="transmembrane region" description="Helical" evidence="1">
    <location>
        <begin position="46"/>
        <end position="64"/>
    </location>
</feature>
<feature type="transmembrane region" description="Helical" evidence="1">
    <location>
        <begin position="149"/>
        <end position="168"/>
    </location>
</feature>
<feature type="transmembrane region" description="Helical" evidence="1">
    <location>
        <begin position="76"/>
        <end position="98"/>
    </location>
</feature>
<dbReference type="Proteomes" id="UP000018227">
    <property type="component" value="Unassembled WGS sequence"/>
</dbReference>
<gene>
    <name evidence="3" type="ORF">GCWU0000282_001902</name>
</gene>
<dbReference type="HOGENOM" id="CLU_045824_0_0_9"/>
<evidence type="ECO:0000256" key="1">
    <source>
        <dbReference type="SAM" id="Phobius"/>
    </source>
</evidence>
<dbReference type="AlphaFoldDB" id="V2XLG8"/>
<dbReference type="InterPro" id="IPR018758">
    <property type="entry name" value="FtrD-like"/>
</dbReference>
<feature type="transmembrane region" description="Helical" evidence="1">
    <location>
        <begin position="20"/>
        <end position="39"/>
    </location>
</feature>
<evidence type="ECO:0000313" key="4">
    <source>
        <dbReference type="Proteomes" id="UP000018227"/>
    </source>
</evidence>
<comment type="caution">
    <text evidence="3">The sequence shown here is derived from an EMBL/GenBank/DDBJ whole genome shotgun (WGS) entry which is preliminary data.</text>
</comment>
<evidence type="ECO:0000259" key="2">
    <source>
        <dbReference type="Pfam" id="PF10080"/>
    </source>
</evidence>
<name>V2XLG8_9FIRM</name>
<sequence length="424" mass="47262">MGLIDKEKEVLKYFVLSTEQLLPMMLLAGLLISGVKFAGLKEYKKCQYASVIVGIISAVIMTVFKTTTNKVDTGMWNVRIYMVNAAALVLYILVSLLAGKVETIKKILQSAMLSIMAAAMFLYFLPPFFENPHAILFAEQSILSANFLYSIVGMFFGLVLSFVAGLAVYKGNIRLKSGFAMTVIFISVLINMVNELGDTFSVFLAKRIIKTNHTLFVFAVFTSNNKIWFTLLIAAVCLVIPAVLLIKSRNVNEPYENNAEHRKIRAKWRNIKRWSMTAVVCAIFSFVTLTGLRVYANQEIEISPIEEAKVTDDSVIVSFEQVADGHLHRFGYTTEKGKTIRFIVIKKPNSSAYGIGLDACDICGETGYYEREGQVVCNLCNVVMNINTIGFKGGCNPIVIDYKIHDGSIIVPIAELVKHEDIFK</sequence>
<feature type="transmembrane region" description="Helical" evidence="1">
    <location>
        <begin position="274"/>
        <end position="296"/>
    </location>
</feature>
<organism evidence="3 4">
    <name type="scientific">Catonella morbi ATCC 51271</name>
    <dbReference type="NCBI Taxonomy" id="592026"/>
    <lineage>
        <taxon>Bacteria</taxon>
        <taxon>Bacillati</taxon>
        <taxon>Bacillota</taxon>
        <taxon>Clostridia</taxon>
        <taxon>Lachnospirales</taxon>
        <taxon>Lachnospiraceae</taxon>
        <taxon>Catonella</taxon>
    </lineage>
</organism>
<dbReference type="eggNOG" id="COG4393">
    <property type="taxonomic scope" value="Bacteria"/>
</dbReference>
<keyword evidence="1" id="KW-0812">Transmembrane</keyword>
<feature type="domain" description="Membrane iron-sulfur containing protein FtrD-like" evidence="2">
    <location>
        <begin position="322"/>
        <end position="423"/>
    </location>
</feature>
<reference evidence="3 4" key="1">
    <citation type="submission" date="2013-06" db="EMBL/GenBank/DDBJ databases">
        <authorList>
            <person name="Weinstock G."/>
            <person name="Sodergren E."/>
            <person name="Clifton S."/>
            <person name="Fulton L."/>
            <person name="Fulton B."/>
            <person name="Courtney L."/>
            <person name="Fronick C."/>
            <person name="Harrison M."/>
            <person name="Strong C."/>
            <person name="Farmer C."/>
            <person name="Delahaunty K."/>
            <person name="Markovic C."/>
            <person name="Hall O."/>
            <person name="Minx P."/>
            <person name="Tomlinson C."/>
            <person name="Mitreva M."/>
            <person name="Nelson J."/>
            <person name="Hou S."/>
            <person name="Wollam A."/>
            <person name="Pepin K.H."/>
            <person name="Johnson M."/>
            <person name="Bhonagiri V."/>
            <person name="Nash W.E."/>
            <person name="Warren W."/>
            <person name="Chinwalla A."/>
            <person name="Mardis E.R."/>
            <person name="Wilson R.K."/>
        </authorList>
    </citation>
    <scope>NUCLEOTIDE SEQUENCE [LARGE SCALE GENOMIC DNA]</scope>
    <source>
        <strain evidence="3 4">ATCC 51271</strain>
    </source>
</reference>
<accession>V2XLG8</accession>
<evidence type="ECO:0000313" key="3">
    <source>
        <dbReference type="EMBL" id="ESL03029.1"/>
    </source>
</evidence>
<dbReference type="Pfam" id="PF10080">
    <property type="entry name" value="FtrD-like"/>
    <property type="match status" value="1"/>
</dbReference>
<keyword evidence="1" id="KW-0472">Membrane</keyword>
<feature type="transmembrane region" description="Helical" evidence="1">
    <location>
        <begin position="175"/>
        <end position="193"/>
    </location>
</feature>
<proteinExistence type="predicted"/>
<protein>
    <recommendedName>
        <fullName evidence="2">Membrane iron-sulfur containing protein FtrD-like domain-containing protein</fullName>
    </recommendedName>
</protein>
<feature type="transmembrane region" description="Helical" evidence="1">
    <location>
        <begin position="227"/>
        <end position="246"/>
    </location>
</feature>
<dbReference type="STRING" id="592026.GCWU0000282_001902"/>
<feature type="transmembrane region" description="Helical" evidence="1">
    <location>
        <begin position="110"/>
        <end position="129"/>
    </location>
</feature>
<keyword evidence="1" id="KW-1133">Transmembrane helix</keyword>
<keyword evidence="4" id="KW-1185">Reference proteome</keyword>
<dbReference type="EMBL" id="ACIL03000013">
    <property type="protein sequence ID" value="ESL03029.1"/>
    <property type="molecule type" value="Genomic_DNA"/>
</dbReference>